<name>A0ACB8E3E5_DERSI</name>
<comment type="caution">
    <text evidence="1">The sequence shown here is derived from an EMBL/GenBank/DDBJ whole genome shotgun (WGS) entry which is preliminary data.</text>
</comment>
<gene>
    <name evidence="1" type="ORF">HPB49_023198</name>
</gene>
<reference evidence="1" key="1">
    <citation type="submission" date="2020-05" db="EMBL/GenBank/DDBJ databases">
        <title>Large-scale comparative analyses of tick genomes elucidate their genetic diversity and vector capacities.</title>
        <authorList>
            <person name="Jia N."/>
            <person name="Wang J."/>
            <person name="Shi W."/>
            <person name="Du L."/>
            <person name="Sun Y."/>
            <person name="Zhan W."/>
            <person name="Jiang J."/>
            <person name="Wang Q."/>
            <person name="Zhang B."/>
            <person name="Ji P."/>
            <person name="Sakyi L.B."/>
            <person name="Cui X."/>
            <person name="Yuan T."/>
            <person name="Jiang B."/>
            <person name="Yang W."/>
            <person name="Lam T.T.-Y."/>
            <person name="Chang Q."/>
            <person name="Ding S."/>
            <person name="Wang X."/>
            <person name="Zhu J."/>
            <person name="Ruan X."/>
            <person name="Zhao L."/>
            <person name="Wei J."/>
            <person name="Que T."/>
            <person name="Du C."/>
            <person name="Cheng J."/>
            <person name="Dai P."/>
            <person name="Han X."/>
            <person name="Huang E."/>
            <person name="Gao Y."/>
            <person name="Liu J."/>
            <person name="Shao H."/>
            <person name="Ye R."/>
            <person name="Li L."/>
            <person name="Wei W."/>
            <person name="Wang X."/>
            <person name="Wang C."/>
            <person name="Yang T."/>
            <person name="Huo Q."/>
            <person name="Li W."/>
            <person name="Guo W."/>
            <person name="Chen H."/>
            <person name="Zhou L."/>
            <person name="Ni X."/>
            <person name="Tian J."/>
            <person name="Zhou Y."/>
            <person name="Sheng Y."/>
            <person name="Liu T."/>
            <person name="Pan Y."/>
            <person name="Xia L."/>
            <person name="Li J."/>
            <person name="Zhao F."/>
            <person name="Cao W."/>
        </authorList>
    </citation>
    <scope>NUCLEOTIDE SEQUENCE</scope>
    <source>
        <strain evidence="1">Dsil-2018</strain>
    </source>
</reference>
<dbReference type="EMBL" id="CM023470">
    <property type="protein sequence ID" value="KAH7981334.1"/>
    <property type="molecule type" value="Genomic_DNA"/>
</dbReference>
<keyword evidence="2" id="KW-1185">Reference proteome</keyword>
<proteinExistence type="predicted"/>
<evidence type="ECO:0000313" key="2">
    <source>
        <dbReference type="Proteomes" id="UP000821865"/>
    </source>
</evidence>
<evidence type="ECO:0000313" key="1">
    <source>
        <dbReference type="EMBL" id="KAH7981334.1"/>
    </source>
</evidence>
<dbReference type="Proteomes" id="UP000821865">
    <property type="component" value="Chromosome 1"/>
</dbReference>
<organism evidence="1 2">
    <name type="scientific">Dermacentor silvarum</name>
    <name type="common">Tick</name>
    <dbReference type="NCBI Taxonomy" id="543639"/>
    <lineage>
        <taxon>Eukaryota</taxon>
        <taxon>Metazoa</taxon>
        <taxon>Ecdysozoa</taxon>
        <taxon>Arthropoda</taxon>
        <taxon>Chelicerata</taxon>
        <taxon>Arachnida</taxon>
        <taxon>Acari</taxon>
        <taxon>Parasitiformes</taxon>
        <taxon>Ixodida</taxon>
        <taxon>Ixodoidea</taxon>
        <taxon>Ixodidae</taxon>
        <taxon>Rhipicephalinae</taxon>
        <taxon>Dermacentor</taxon>
    </lineage>
</organism>
<accession>A0ACB8E3E5</accession>
<sequence>MASSNENVVDLSGSVIERFLDAVQQHPCVYDTKRMDYRDVDRKNNAWELIRLFAGLSTVEECLKLWKRLRDRYTRELKTIEQTKRSGSGYVSRRAWEFAESMAFYRDCGRPRNQTFSRDMLLKFLNLDCLQIDEPELSLTRHRYFDVSYDLVGYRQLVTDALNFVNERNDSATLAAEIVDLEQQLAEVRVAFPS</sequence>
<protein>
    <submittedName>
        <fullName evidence="1">Uncharacterized protein</fullName>
    </submittedName>
</protein>